<keyword evidence="3 9" id="KW-0812">Transmembrane</keyword>
<sequence length="650" mass="72274">MSSSSSEVAGEGYLFHRSGGFFIPPAECTALQLAFLTLVYGYVLFKASNTISNGSELLLLVPSISNMVGSVVLPVLGAVPDGMMVLFSGLGDDAQQQVSVGVGALAGSTIMLLTIPWFLAILGGRVNVVNGKPMYKQLPNDIPDPDWSKLMPHNNLSLTGTGISVGAIVRKNAYFMMCSTLLYLIIQIPASVEGYDDDISIQEKSMKEHLWSGIGMVICFISFITYLIIQFNDSRKCMVNEDIIVDARVEAIKHGDITLRGAMEGIITDTTTTTHNYNNQTTTTLDMPLILNHHIPLEHIRQMRKLLGPFFQYYDVNKDHTIDFDEFKMLMRDLHERITFDVIIVVSAMVGYDAYIVQELRLLFEEADADTSGYIDFDEFVTMMIIYILECREHPDRFNNNHHTHRRSSSVCNSTDGDAGNGGGYYQFNNNNKNNNEDLRQQLIINNRASASTTTPTGVHHQHEYYLPREDEDDDEDDIPEDLADLSSDEQQSRIKIRAAYLMGIGTLLVLIFSDPAVDVLNEIGVRSGINSFYISFILAPLASNASELVAAYTYAQKKTSKHITISISTLQGAASMNNTFCLGIFLAVVYFQGLVWTFTAETITIIIIEMIIGLIALRRIHLLVHGLMVLCLYPLSLLLVYVLEANGID</sequence>
<feature type="transmembrane region" description="Helical" evidence="9">
    <location>
        <begin position="20"/>
        <end position="45"/>
    </location>
</feature>
<evidence type="ECO:0000313" key="12">
    <source>
        <dbReference type="Proteomes" id="UP000541610"/>
    </source>
</evidence>
<feature type="transmembrane region" description="Helical" evidence="9">
    <location>
        <begin position="595"/>
        <end position="616"/>
    </location>
</feature>
<dbReference type="Proteomes" id="UP000541610">
    <property type="component" value="Unassembled WGS sequence"/>
</dbReference>
<dbReference type="AlphaFoldDB" id="A0A7J6NKC6"/>
<dbReference type="PANTHER" id="PTHR31503">
    <property type="entry name" value="VACUOLAR CALCIUM ION TRANSPORTER"/>
    <property type="match status" value="1"/>
</dbReference>
<dbReference type="InterPro" id="IPR018247">
    <property type="entry name" value="EF_Hand_1_Ca_BS"/>
</dbReference>
<comment type="subcellular location">
    <subcellularLocation>
        <location evidence="1">Endomembrane system</location>
        <topology evidence="1">Multi-pass membrane protein</topology>
    </subcellularLocation>
</comment>
<dbReference type="InterPro" id="IPR002048">
    <property type="entry name" value="EF_hand_dom"/>
</dbReference>
<evidence type="ECO:0000256" key="2">
    <source>
        <dbReference type="ARBA" id="ARBA00022448"/>
    </source>
</evidence>
<dbReference type="InterPro" id="IPR011992">
    <property type="entry name" value="EF-hand-dom_pair"/>
</dbReference>
<evidence type="ECO:0000256" key="7">
    <source>
        <dbReference type="ARBA" id="ARBA00023136"/>
    </source>
</evidence>
<dbReference type="GO" id="GO:0015369">
    <property type="term" value="F:calcium:proton antiporter activity"/>
    <property type="evidence" value="ECO:0007669"/>
    <property type="project" value="TreeGrafter"/>
</dbReference>
<feature type="transmembrane region" description="Helical" evidence="9">
    <location>
        <begin position="99"/>
        <end position="122"/>
    </location>
</feature>
<keyword evidence="7 9" id="KW-0472">Membrane</keyword>
<dbReference type="Gene3D" id="1.10.238.10">
    <property type="entry name" value="EF-hand"/>
    <property type="match status" value="1"/>
</dbReference>
<organism evidence="11 12">
    <name type="scientific">Perkinsus olseni</name>
    <name type="common">Perkinsus atlanticus</name>
    <dbReference type="NCBI Taxonomy" id="32597"/>
    <lineage>
        <taxon>Eukaryota</taxon>
        <taxon>Sar</taxon>
        <taxon>Alveolata</taxon>
        <taxon>Perkinsozoa</taxon>
        <taxon>Perkinsea</taxon>
        <taxon>Perkinsida</taxon>
        <taxon>Perkinsidae</taxon>
        <taxon>Perkinsus</taxon>
    </lineage>
</organism>
<feature type="transmembrane region" description="Helical" evidence="9">
    <location>
        <begin position="57"/>
        <end position="79"/>
    </location>
</feature>
<feature type="transmembrane region" description="Helical" evidence="9">
    <location>
        <begin position="623"/>
        <end position="644"/>
    </location>
</feature>
<evidence type="ECO:0000256" key="3">
    <source>
        <dbReference type="ARBA" id="ARBA00022692"/>
    </source>
</evidence>
<keyword evidence="4" id="KW-0106">Calcium</keyword>
<dbReference type="EMBL" id="JABANP010000320">
    <property type="protein sequence ID" value="KAF4684274.1"/>
    <property type="molecule type" value="Genomic_DNA"/>
</dbReference>
<dbReference type="InterPro" id="IPR004713">
    <property type="entry name" value="CaH_exchang"/>
</dbReference>
<dbReference type="Pfam" id="PF13499">
    <property type="entry name" value="EF-hand_7"/>
    <property type="match status" value="1"/>
</dbReference>
<gene>
    <name evidence="11" type="ORF">FOZ60_008086</name>
</gene>
<feature type="transmembrane region" description="Helical" evidence="9">
    <location>
        <begin position="210"/>
        <end position="229"/>
    </location>
</feature>
<dbReference type="InterPro" id="IPR004837">
    <property type="entry name" value="NaCa_Exmemb"/>
</dbReference>
<dbReference type="Pfam" id="PF01699">
    <property type="entry name" value="Na_Ca_ex"/>
    <property type="match status" value="1"/>
</dbReference>
<evidence type="ECO:0000256" key="9">
    <source>
        <dbReference type="SAM" id="Phobius"/>
    </source>
</evidence>
<evidence type="ECO:0000256" key="1">
    <source>
        <dbReference type="ARBA" id="ARBA00004127"/>
    </source>
</evidence>
<dbReference type="SMART" id="SM00054">
    <property type="entry name" value="EFh"/>
    <property type="match status" value="2"/>
</dbReference>
<evidence type="ECO:0000256" key="4">
    <source>
        <dbReference type="ARBA" id="ARBA00022837"/>
    </source>
</evidence>
<keyword evidence="6" id="KW-0406">Ion transport</keyword>
<accession>A0A7J6NKC6</accession>
<feature type="transmembrane region" description="Helical" evidence="9">
    <location>
        <begin position="568"/>
        <end position="589"/>
    </location>
</feature>
<feature type="transmembrane region" description="Helical" evidence="9">
    <location>
        <begin position="495"/>
        <end position="513"/>
    </location>
</feature>
<keyword evidence="5 9" id="KW-1133">Transmembrane helix</keyword>
<feature type="domain" description="EF-hand" evidence="10">
    <location>
        <begin position="355"/>
        <end position="390"/>
    </location>
</feature>
<reference evidence="11 12" key="1">
    <citation type="submission" date="2020-04" db="EMBL/GenBank/DDBJ databases">
        <title>Perkinsus olseni comparative genomics.</title>
        <authorList>
            <person name="Bogema D.R."/>
        </authorList>
    </citation>
    <scope>NUCLEOTIDE SEQUENCE [LARGE SCALE GENOMIC DNA]</scope>
    <source>
        <strain evidence="11">00978-12</strain>
    </source>
</reference>
<comment type="caution">
    <text evidence="11">The sequence shown here is derived from an EMBL/GenBank/DDBJ whole genome shotgun (WGS) entry which is preliminary data.</text>
</comment>
<feature type="transmembrane region" description="Helical" evidence="9">
    <location>
        <begin position="533"/>
        <end position="556"/>
    </location>
</feature>
<dbReference type="GO" id="GO:0012505">
    <property type="term" value="C:endomembrane system"/>
    <property type="evidence" value="ECO:0007669"/>
    <property type="project" value="UniProtKB-SubCell"/>
</dbReference>
<dbReference type="GO" id="GO:0016020">
    <property type="term" value="C:membrane"/>
    <property type="evidence" value="ECO:0007669"/>
    <property type="project" value="InterPro"/>
</dbReference>
<evidence type="ECO:0000256" key="8">
    <source>
        <dbReference type="SAM" id="MobiDB-lite"/>
    </source>
</evidence>
<dbReference type="OrthoDB" id="26525at2759"/>
<evidence type="ECO:0000256" key="5">
    <source>
        <dbReference type="ARBA" id="ARBA00022989"/>
    </source>
</evidence>
<feature type="compositionally biased region" description="Acidic residues" evidence="8">
    <location>
        <begin position="470"/>
        <end position="487"/>
    </location>
</feature>
<protein>
    <recommendedName>
        <fullName evidence="10">EF-hand domain-containing protein</fullName>
    </recommendedName>
</protein>
<feature type="domain" description="EF-hand" evidence="10">
    <location>
        <begin position="310"/>
        <end position="337"/>
    </location>
</feature>
<dbReference type="SUPFAM" id="SSF47473">
    <property type="entry name" value="EF-hand"/>
    <property type="match status" value="1"/>
</dbReference>
<dbReference type="PANTHER" id="PTHR31503:SF36">
    <property type="entry name" value="SODIUM_CALCIUM EXCHANGER MEMBRANE REGION DOMAIN-CONTAINING PROTEIN"/>
    <property type="match status" value="1"/>
</dbReference>
<feature type="region of interest" description="Disordered" evidence="8">
    <location>
        <begin position="450"/>
        <end position="487"/>
    </location>
</feature>
<name>A0A7J6NKC6_PEROL</name>
<evidence type="ECO:0000259" key="10">
    <source>
        <dbReference type="PROSITE" id="PS50222"/>
    </source>
</evidence>
<feature type="transmembrane region" description="Helical" evidence="9">
    <location>
        <begin position="173"/>
        <end position="190"/>
    </location>
</feature>
<dbReference type="PROSITE" id="PS50222">
    <property type="entry name" value="EF_HAND_2"/>
    <property type="match status" value="2"/>
</dbReference>
<dbReference type="PROSITE" id="PS00018">
    <property type="entry name" value="EF_HAND_1"/>
    <property type="match status" value="2"/>
</dbReference>
<dbReference type="GO" id="GO:0005509">
    <property type="term" value="F:calcium ion binding"/>
    <property type="evidence" value="ECO:0007669"/>
    <property type="project" value="InterPro"/>
</dbReference>
<dbReference type="GO" id="GO:0006874">
    <property type="term" value="P:intracellular calcium ion homeostasis"/>
    <property type="evidence" value="ECO:0007669"/>
    <property type="project" value="TreeGrafter"/>
</dbReference>
<keyword evidence="2" id="KW-0813">Transport</keyword>
<evidence type="ECO:0000256" key="6">
    <source>
        <dbReference type="ARBA" id="ARBA00023065"/>
    </source>
</evidence>
<evidence type="ECO:0000313" key="11">
    <source>
        <dbReference type="EMBL" id="KAF4684274.1"/>
    </source>
</evidence>
<proteinExistence type="predicted"/>
<dbReference type="CDD" id="cd00051">
    <property type="entry name" value="EFh"/>
    <property type="match status" value="1"/>
</dbReference>